<dbReference type="Proteomes" id="UP000017081">
    <property type="component" value="Unassembled WGS sequence"/>
</dbReference>
<name>U7V9M5_9FUSO</name>
<comment type="caution">
    <text evidence="9">The sequence shown here is derived from an EMBL/GenBank/DDBJ whole genome shotgun (WGS) entry which is preliminary data.</text>
</comment>
<dbReference type="AlphaFoldDB" id="U7V9M5"/>
<evidence type="ECO:0000256" key="5">
    <source>
        <dbReference type="ARBA" id="ARBA00022840"/>
    </source>
</evidence>
<dbReference type="PROSITE" id="PS00211">
    <property type="entry name" value="ABC_TRANSPORTER_1"/>
    <property type="match status" value="1"/>
</dbReference>
<dbReference type="InterPro" id="IPR003593">
    <property type="entry name" value="AAA+_ATPase"/>
</dbReference>
<sequence length="266" mass="30598">MEISLKKVNSGYDEIILENVNMEIEECSWTFIIGKTGSGKSTLLQTIGFLLNNIQGEILWKGINLSNSQNLKKFREATGYMFQYTEKQFFNNTIKEEIEYILIKKKVSREEIDRNVNEVLKLLKLSNEILNKSPYEISGGQKRLVALASILVTSPKLLLLDEPTAGLDLENKKLFFDVLKQLKNKGVTIIQISHLFEDVLEYGDKVFLLENKKIINEGVPLKVLEKSDLEFIEFCKIINKFGIETENIKNIDELLERIGIDAKERF</sequence>
<dbReference type="PATRIC" id="fig|1319815.3.peg.1825"/>
<dbReference type="Gene3D" id="3.40.50.300">
    <property type="entry name" value="P-loop containing nucleotide triphosphate hydrolases"/>
    <property type="match status" value="1"/>
</dbReference>
<keyword evidence="2" id="KW-0813">Transport</keyword>
<keyword evidence="6" id="KW-1278">Translocase</keyword>
<keyword evidence="10" id="KW-1185">Reference proteome</keyword>
<dbReference type="InterPro" id="IPR027417">
    <property type="entry name" value="P-loop_NTPase"/>
</dbReference>
<evidence type="ECO:0000256" key="7">
    <source>
        <dbReference type="ARBA" id="ARBA00023136"/>
    </source>
</evidence>
<proteinExistence type="predicted"/>
<dbReference type="InterPro" id="IPR050095">
    <property type="entry name" value="ECF_ABC_transporter_ATP-bd"/>
</dbReference>
<dbReference type="HOGENOM" id="CLU_000604_1_22_0"/>
<dbReference type="GO" id="GO:0016887">
    <property type="term" value="F:ATP hydrolysis activity"/>
    <property type="evidence" value="ECO:0007669"/>
    <property type="project" value="InterPro"/>
</dbReference>
<dbReference type="InterPro" id="IPR015856">
    <property type="entry name" value="ABC_transpr_CbiO/EcfA_su"/>
</dbReference>
<evidence type="ECO:0000256" key="6">
    <source>
        <dbReference type="ARBA" id="ARBA00022967"/>
    </source>
</evidence>
<dbReference type="PANTHER" id="PTHR43553">
    <property type="entry name" value="HEAVY METAL TRANSPORTER"/>
    <property type="match status" value="1"/>
</dbReference>
<accession>U7V9M5</accession>
<dbReference type="GO" id="GO:0042626">
    <property type="term" value="F:ATPase-coupled transmembrane transporter activity"/>
    <property type="evidence" value="ECO:0007669"/>
    <property type="project" value="TreeGrafter"/>
</dbReference>
<dbReference type="PROSITE" id="PS50893">
    <property type="entry name" value="ABC_TRANSPORTER_2"/>
    <property type="match status" value="1"/>
</dbReference>
<dbReference type="PANTHER" id="PTHR43553:SF27">
    <property type="entry name" value="ENERGY-COUPLING FACTOR TRANSPORTER ATP-BINDING PROTEIN ECFA2"/>
    <property type="match status" value="1"/>
</dbReference>
<dbReference type="SMART" id="SM00382">
    <property type="entry name" value="AAA"/>
    <property type="match status" value="1"/>
</dbReference>
<organism evidence="9 10">
    <name type="scientific">Cetobacterium somerae ATCC BAA-474</name>
    <dbReference type="NCBI Taxonomy" id="1319815"/>
    <lineage>
        <taxon>Bacteria</taxon>
        <taxon>Fusobacteriati</taxon>
        <taxon>Fusobacteriota</taxon>
        <taxon>Fusobacteriia</taxon>
        <taxon>Fusobacteriales</taxon>
        <taxon>Fusobacteriaceae</taxon>
        <taxon>Cetobacterium</taxon>
    </lineage>
</organism>
<feature type="domain" description="ABC transporter" evidence="8">
    <location>
        <begin position="1"/>
        <end position="236"/>
    </location>
</feature>
<gene>
    <name evidence="9" type="ORF">HMPREF0202_01891</name>
</gene>
<dbReference type="Pfam" id="PF00005">
    <property type="entry name" value="ABC_tran"/>
    <property type="match status" value="1"/>
</dbReference>
<dbReference type="STRING" id="1319815.HMPREF0202_01891"/>
<dbReference type="GO" id="GO:0043190">
    <property type="term" value="C:ATP-binding cassette (ABC) transporter complex"/>
    <property type="evidence" value="ECO:0007669"/>
    <property type="project" value="TreeGrafter"/>
</dbReference>
<dbReference type="InterPro" id="IPR003439">
    <property type="entry name" value="ABC_transporter-like_ATP-bd"/>
</dbReference>
<keyword evidence="5" id="KW-0067">ATP-binding</keyword>
<dbReference type="CDD" id="cd03225">
    <property type="entry name" value="ABC_cobalt_CbiO_domain1"/>
    <property type="match status" value="1"/>
</dbReference>
<dbReference type="eggNOG" id="COG1122">
    <property type="taxonomic scope" value="Bacteria"/>
</dbReference>
<evidence type="ECO:0000259" key="8">
    <source>
        <dbReference type="PROSITE" id="PS50893"/>
    </source>
</evidence>
<keyword evidence="3" id="KW-1003">Cell membrane</keyword>
<dbReference type="SUPFAM" id="SSF52540">
    <property type="entry name" value="P-loop containing nucleoside triphosphate hydrolases"/>
    <property type="match status" value="1"/>
</dbReference>
<dbReference type="EMBL" id="AXZF01000075">
    <property type="protein sequence ID" value="ERT68181.1"/>
    <property type="molecule type" value="Genomic_DNA"/>
</dbReference>
<protein>
    <recommendedName>
        <fullName evidence="8">ABC transporter domain-containing protein</fullName>
    </recommendedName>
</protein>
<evidence type="ECO:0000256" key="4">
    <source>
        <dbReference type="ARBA" id="ARBA00022741"/>
    </source>
</evidence>
<dbReference type="InterPro" id="IPR017871">
    <property type="entry name" value="ABC_transporter-like_CS"/>
</dbReference>
<reference evidence="9 10" key="1">
    <citation type="submission" date="2013-08" db="EMBL/GenBank/DDBJ databases">
        <authorList>
            <person name="Weinstock G."/>
            <person name="Sodergren E."/>
            <person name="Wylie T."/>
            <person name="Fulton L."/>
            <person name="Fulton R."/>
            <person name="Fronick C."/>
            <person name="O'Laughlin M."/>
            <person name="Godfrey J."/>
            <person name="Miner T."/>
            <person name="Herter B."/>
            <person name="Appelbaum E."/>
            <person name="Cordes M."/>
            <person name="Lek S."/>
            <person name="Wollam A."/>
            <person name="Pepin K.H."/>
            <person name="Palsikar V.B."/>
            <person name="Mitreva M."/>
            <person name="Wilson R.K."/>
        </authorList>
    </citation>
    <scope>NUCLEOTIDE SEQUENCE [LARGE SCALE GENOMIC DNA]</scope>
    <source>
        <strain evidence="9 10">ATCC BAA-474</strain>
    </source>
</reference>
<keyword evidence="4" id="KW-0547">Nucleotide-binding</keyword>
<evidence type="ECO:0000256" key="3">
    <source>
        <dbReference type="ARBA" id="ARBA00022475"/>
    </source>
</evidence>
<evidence type="ECO:0000256" key="1">
    <source>
        <dbReference type="ARBA" id="ARBA00004202"/>
    </source>
</evidence>
<comment type="subcellular location">
    <subcellularLocation>
        <location evidence="1">Cell membrane</location>
        <topology evidence="1">Peripheral membrane protein</topology>
    </subcellularLocation>
</comment>
<evidence type="ECO:0000313" key="10">
    <source>
        <dbReference type="Proteomes" id="UP000017081"/>
    </source>
</evidence>
<dbReference type="RefSeq" id="WP_023051425.1">
    <property type="nucleotide sequence ID" value="NZ_CP173063.2"/>
</dbReference>
<dbReference type="GO" id="GO:0005524">
    <property type="term" value="F:ATP binding"/>
    <property type="evidence" value="ECO:0007669"/>
    <property type="project" value="UniProtKB-KW"/>
</dbReference>
<keyword evidence="7" id="KW-0472">Membrane</keyword>
<evidence type="ECO:0000256" key="2">
    <source>
        <dbReference type="ARBA" id="ARBA00022448"/>
    </source>
</evidence>
<evidence type="ECO:0000313" key="9">
    <source>
        <dbReference type="EMBL" id="ERT68181.1"/>
    </source>
</evidence>